<feature type="region of interest" description="Disordered" evidence="1">
    <location>
        <begin position="421"/>
        <end position="450"/>
    </location>
</feature>
<name>A0A9D4VEF3_ADICA</name>
<sequence length="1287" mass="142514">MTMPGLVHRSPQLPNQSSGSIADCQGGFIPSLYKDGADHSQLRRFWNELSTAARRDLLRIDKHSLFEQVRKNLYCSRCNGLLLEAFSQLVTYSKSHQGGSFCTGKLAGGCNKAHCDRRGCSPSFHSQDDVRDPSVHPWGGLTAVRDSTLTLLDCFLDGQALEVIQNVCDCARARERERELLYPDACGGGGRGWITQGVGSFGSGRGHSLKETCALHTARLSCDALVDFWSALGEETRRSLLRMKEEDFIARLMFRFESKRFCRDCRRNVLKELKELKELKRSRKEPKCTRWFCNADTAFRYEVSNTSVHVNWKECVGGDFGSMYQHFEWALGSAEGNSDILGFEDVGLSEGARVDGLDLSQISLFFITLRAWKHDGRCTEVSVKAHGLKGKQCVHRRLLVGDGYVMITKGDSIKRFFEHAEEAEEEEDDDGMDKSGSEPENEGFRVQKHAKSPELAREFLLDAATIIFKEQVEKAFREGTARQNAHTIFVCLALNLLEERIHVAYKEISTLEKQKQLLEEEEHERREEEQRRERKRLKEKEKKLRRKEKQKGREREKEKFKCDLQPACNTPTDCDSGATSLLDENEEVRTDDETKESRSMVGDGMLNDELEALQSSSLESMEVPDCSHFRHESLDHFDLSMSVDNFDHLSTVDSNSSFFLERSKASRRRSRPRKGQFMEVISRRFIRRSSVTSLDSTDSSQGRMKLSCTSVRETSEVVTEQVFLSRQKVHRGFIKPERNTGSNSSEGWNSVRYQQRQNGLVSQSSSKRTYYVKTRQNDTSWSGKECLSMKSSQRKNSVVGGSQKVTQMGSFVSGSSQCNWKIMKSIPAAGRGKRGLPDQDALADSEVISSNSSSESEKAIEPDCKEGKSVGAEPAEPFVSSDQHAACDCISPSSSSAYFAGEQQHTIISSSADACQPESLVFLSDSPAVAVEALSNVKPLGRVVAVSTGEALDDDASPSSAISCVTDTSDGGGTSCSMRTESSKLGSSCSSIEASNAELLPSVSAEHQACIRASMQHGVGNESLKKDHRLAPKHENPRAVSGIERLTGPEYYPYSSADSTVQLPLLPSSLMPMHVPQSFGFPWMPGQCVAQPVLSAGLLPLPAHPGNLYVDGFGPSTGGMTAALLPLPPPFQPVPPPVMGFTCIPAHSMNQSFPQWSEQQLVYDDRQGAEILPIRNAFEEYGLLRDCMTEEPSSGFSDFPDAAPATNDSSNDPLGFSLFHFGSLSTDEQELTILAKSEEHMKEAFKPLDMSCGRAVQQEAAGAPKSSLPVEEYSLFAATPSSRFGFF</sequence>
<gene>
    <name evidence="2" type="ORF">GOP47_0000917</name>
</gene>
<reference evidence="2" key="1">
    <citation type="submission" date="2021-01" db="EMBL/GenBank/DDBJ databases">
        <title>Adiantum capillus-veneris genome.</title>
        <authorList>
            <person name="Fang Y."/>
            <person name="Liao Q."/>
        </authorList>
    </citation>
    <scope>NUCLEOTIDE SEQUENCE</scope>
    <source>
        <strain evidence="2">H3</strain>
        <tissue evidence="2">Leaf</tissue>
    </source>
</reference>
<keyword evidence="3" id="KW-1185">Reference proteome</keyword>
<protein>
    <recommendedName>
        <fullName evidence="4">Stress response protein nst1</fullName>
    </recommendedName>
</protein>
<feature type="compositionally biased region" description="Basic and acidic residues" evidence="1">
    <location>
        <begin position="855"/>
        <end position="868"/>
    </location>
</feature>
<dbReference type="EMBL" id="JABFUD020000001">
    <property type="protein sequence ID" value="KAI5084748.1"/>
    <property type="molecule type" value="Genomic_DNA"/>
</dbReference>
<dbReference type="PANTHER" id="PTHR16897">
    <property type="entry name" value="OS10G0105400 PROTEIN"/>
    <property type="match status" value="1"/>
</dbReference>
<feature type="compositionally biased region" description="Basic and acidic residues" evidence="1">
    <location>
        <begin position="551"/>
        <end position="560"/>
    </location>
</feature>
<evidence type="ECO:0000313" key="3">
    <source>
        <dbReference type="Proteomes" id="UP000886520"/>
    </source>
</evidence>
<accession>A0A9D4VEF3</accession>
<proteinExistence type="predicted"/>
<evidence type="ECO:0000313" key="2">
    <source>
        <dbReference type="EMBL" id="KAI5084748.1"/>
    </source>
</evidence>
<comment type="caution">
    <text evidence="2">The sequence shown here is derived from an EMBL/GenBank/DDBJ whole genome shotgun (WGS) entry which is preliminary data.</text>
</comment>
<organism evidence="2 3">
    <name type="scientific">Adiantum capillus-veneris</name>
    <name type="common">Maidenhair fern</name>
    <dbReference type="NCBI Taxonomy" id="13818"/>
    <lineage>
        <taxon>Eukaryota</taxon>
        <taxon>Viridiplantae</taxon>
        <taxon>Streptophyta</taxon>
        <taxon>Embryophyta</taxon>
        <taxon>Tracheophyta</taxon>
        <taxon>Polypodiopsida</taxon>
        <taxon>Polypodiidae</taxon>
        <taxon>Polypodiales</taxon>
        <taxon>Pteridineae</taxon>
        <taxon>Pteridaceae</taxon>
        <taxon>Vittarioideae</taxon>
        <taxon>Adiantum</taxon>
    </lineage>
</organism>
<feature type="compositionally biased region" description="Basic and acidic residues" evidence="1">
    <location>
        <begin position="587"/>
        <end position="598"/>
    </location>
</feature>
<feature type="compositionally biased region" description="Acidic residues" evidence="1">
    <location>
        <begin position="421"/>
        <end position="431"/>
    </location>
</feature>
<feature type="region of interest" description="Disordered" evidence="1">
    <location>
        <begin position="573"/>
        <end position="599"/>
    </location>
</feature>
<dbReference type="OrthoDB" id="567691at2759"/>
<feature type="region of interest" description="Disordered" evidence="1">
    <location>
        <begin position="517"/>
        <end position="560"/>
    </location>
</feature>
<feature type="compositionally biased region" description="Basic and acidic residues" evidence="1">
    <location>
        <begin position="432"/>
        <end position="450"/>
    </location>
</feature>
<feature type="compositionally biased region" description="Basic and acidic residues" evidence="1">
    <location>
        <begin position="517"/>
        <end position="542"/>
    </location>
</feature>
<dbReference type="Proteomes" id="UP000886520">
    <property type="component" value="Chromosome 1"/>
</dbReference>
<evidence type="ECO:0008006" key="4">
    <source>
        <dbReference type="Google" id="ProtNLM"/>
    </source>
</evidence>
<dbReference type="PANTHER" id="PTHR16897:SF2">
    <property type="entry name" value="OS03G0226600 PROTEIN"/>
    <property type="match status" value="1"/>
</dbReference>
<evidence type="ECO:0000256" key="1">
    <source>
        <dbReference type="SAM" id="MobiDB-lite"/>
    </source>
</evidence>
<feature type="region of interest" description="Disordered" evidence="1">
    <location>
        <begin position="846"/>
        <end position="873"/>
    </location>
</feature>